<reference evidence="10 11" key="1">
    <citation type="submission" date="2011-07" db="EMBL/GenBank/DDBJ databases">
        <title>The complete genome of chromosome of Emticicia oligotrophica DSM 17448.</title>
        <authorList>
            <consortium name="US DOE Joint Genome Institute (JGI-PGF)"/>
            <person name="Lucas S."/>
            <person name="Han J."/>
            <person name="Lapidus A."/>
            <person name="Bruce D."/>
            <person name="Goodwin L."/>
            <person name="Pitluck S."/>
            <person name="Peters L."/>
            <person name="Kyrpides N."/>
            <person name="Mavromatis K."/>
            <person name="Ivanova N."/>
            <person name="Ovchinnikova G."/>
            <person name="Teshima H."/>
            <person name="Detter J.C."/>
            <person name="Tapia R."/>
            <person name="Han C."/>
            <person name="Land M."/>
            <person name="Hauser L."/>
            <person name="Markowitz V."/>
            <person name="Cheng J.-F."/>
            <person name="Hugenholtz P."/>
            <person name="Woyke T."/>
            <person name="Wu D."/>
            <person name="Tindall B."/>
            <person name="Pomrenke H."/>
            <person name="Brambilla E."/>
            <person name="Klenk H.-P."/>
            <person name="Eisen J.A."/>
        </authorList>
    </citation>
    <scope>NUCLEOTIDE SEQUENCE [LARGE SCALE GENOMIC DNA]</scope>
    <source>
        <strain evidence="10 11">DSM 17448</strain>
    </source>
</reference>
<sequence>MASAKTSTTAEHLIWKGGVQPMKVGYGKLMMWIFLLSDTFTFSALLVSYGLVRYSFPTFEGLRKNFEFSNTWWPIPERVFEAVPFLHGVQAPLVFVGIMTFILIMSSVTMVLAVEAGHRRDKADVEKYMLWTILGGIAFLSSQAWEWSHFIHGSEHGLTLKDGTQIFGANLVRNEYGPAAFADFFFFITGFHGTHVFSGVVLNVLAFYNTANGVYEKRGHYEMIEKIGLYWHFVDLVWVFVFTFFYLV</sequence>
<evidence type="ECO:0000256" key="4">
    <source>
        <dbReference type="ARBA" id="ARBA00022692"/>
    </source>
</evidence>
<evidence type="ECO:0000256" key="1">
    <source>
        <dbReference type="ARBA" id="ARBA00004651"/>
    </source>
</evidence>
<evidence type="ECO:0000256" key="3">
    <source>
        <dbReference type="ARBA" id="ARBA00022475"/>
    </source>
</evidence>
<organism evidence="10 11">
    <name type="scientific">Emticicia oligotrophica (strain DSM 17448 / CIP 109782 / MTCC 6937 / GPTSA100-15)</name>
    <dbReference type="NCBI Taxonomy" id="929562"/>
    <lineage>
        <taxon>Bacteria</taxon>
        <taxon>Pseudomonadati</taxon>
        <taxon>Bacteroidota</taxon>
        <taxon>Cytophagia</taxon>
        <taxon>Cytophagales</taxon>
        <taxon>Leadbetterellaceae</taxon>
        <taxon>Emticicia</taxon>
    </lineage>
</organism>
<dbReference type="InterPro" id="IPR013833">
    <property type="entry name" value="Cyt_c_oxidase_su3_a-hlx"/>
</dbReference>
<accession>A0ABN4AKK7</accession>
<keyword evidence="11" id="KW-1185">Reference proteome</keyword>
<feature type="transmembrane region" description="Helical" evidence="8">
    <location>
        <begin position="29"/>
        <end position="52"/>
    </location>
</feature>
<feature type="transmembrane region" description="Helical" evidence="8">
    <location>
        <begin position="128"/>
        <end position="145"/>
    </location>
</feature>
<comment type="subcellular location">
    <subcellularLocation>
        <location evidence="1 7">Cell membrane</location>
        <topology evidence="1 7">Multi-pass membrane protein</topology>
    </subcellularLocation>
</comment>
<evidence type="ECO:0000256" key="5">
    <source>
        <dbReference type="ARBA" id="ARBA00022989"/>
    </source>
</evidence>
<evidence type="ECO:0000313" key="11">
    <source>
        <dbReference type="Proteomes" id="UP000002875"/>
    </source>
</evidence>
<protein>
    <submittedName>
        <fullName evidence="10">Cytochrome c oxidase subunit III</fullName>
    </submittedName>
</protein>
<evidence type="ECO:0000313" key="10">
    <source>
        <dbReference type="EMBL" id="AFK02872.1"/>
    </source>
</evidence>
<keyword evidence="4 7" id="KW-0812">Transmembrane</keyword>
<evidence type="ECO:0000256" key="7">
    <source>
        <dbReference type="RuleBase" id="RU003376"/>
    </source>
</evidence>
<feature type="transmembrane region" description="Helical" evidence="8">
    <location>
        <begin position="229"/>
        <end position="247"/>
    </location>
</feature>
<dbReference type="RefSeq" id="WP_015028572.1">
    <property type="nucleotide sequence ID" value="NC_018748.1"/>
</dbReference>
<evidence type="ECO:0000256" key="2">
    <source>
        <dbReference type="ARBA" id="ARBA00010581"/>
    </source>
</evidence>
<feature type="transmembrane region" description="Helical" evidence="8">
    <location>
        <begin position="93"/>
        <end position="116"/>
    </location>
</feature>
<dbReference type="InterPro" id="IPR024791">
    <property type="entry name" value="Cyt_c/ubiquinol_Oxase_su3"/>
</dbReference>
<dbReference type="SUPFAM" id="SSF81452">
    <property type="entry name" value="Cytochrome c oxidase subunit III-like"/>
    <property type="match status" value="1"/>
</dbReference>
<evidence type="ECO:0000259" key="9">
    <source>
        <dbReference type="PROSITE" id="PS50253"/>
    </source>
</evidence>
<keyword evidence="3" id="KW-1003">Cell membrane</keyword>
<dbReference type="EMBL" id="CP002961">
    <property type="protein sequence ID" value="AFK02872.1"/>
    <property type="molecule type" value="Genomic_DNA"/>
</dbReference>
<feature type="domain" description="Heme-copper oxidase subunit III family profile" evidence="9">
    <location>
        <begin position="28"/>
        <end position="248"/>
    </location>
</feature>
<evidence type="ECO:0000256" key="6">
    <source>
        <dbReference type="ARBA" id="ARBA00023136"/>
    </source>
</evidence>
<dbReference type="Proteomes" id="UP000002875">
    <property type="component" value="Chromosome"/>
</dbReference>
<dbReference type="InterPro" id="IPR035973">
    <property type="entry name" value="Cyt_c_oxidase_su3-like_sf"/>
</dbReference>
<evidence type="ECO:0000256" key="8">
    <source>
        <dbReference type="SAM" id="Phobius"/>
    </source>
</evidence>
<dbReference type="Pfam" id="PF00510">
    <property type="entry name" value="COX3"/>
    <property type="match status" value="1"/>
</dbReference>
<keyword evidence="6 8" id="KW-0472">Membrane</keyword>
<dbReference type="Gene3D" id="1.20.120.80">
    <property type="entry name" value="Cytochrome c oxidase, subunit III, four-helix bundle"/>
    <property type="match status" value="1"/>
</dbReference>
<gene>
    <name evidence="10" type="ordered locus">Emtol_1730</name>
</gene>
<proteinExistence type="inferred from homology"/>
<name>A0ABN4AKK7_EMTOG</name>
<feature type="transmembrane region" description="Helical" evidence="8">
    <location>
        <begin position="184"/>
        <end position="208"/>
    </location>
</feature>
<keyword evidence="5 8" id="KW-1133">Transmembrane helix</keyword>
<dbReference type="InterPro" id="IPR000298">
    <property type="entry name" value="Cyt_c_oxidase-like_su3"/>
</dbReference>
<dbReference type="PROSITE" id="PS50253">
    <property type="entry name" value="COX3"/>
    <property type="match status" value="1"/>
</dbReference>
<comment type="similarity">
    <text evidence="2 7">Belongs to the cytochrome c oxidase subunit 3 family.</text>
</comment>
<dbReference type="PANTHER" id="PTHR11403">
    <property type="entry name" value="CYTOCHROME C OXIDASE SUBUNIT III"/>
    <property type="match status" value="1"/>
</dbReference>
<dbReference type="PANTHER" id="PTHR11403:SF2">
    <property type="entry name" value="CYTOCHROME BO(3) UBIQUINOL OXIDASE SUBUNIT 3"/>
    <property type="match status" value="1"/>
</dbReference>